<sequence length="205" mass="23115">MGSAHKVISASLRVFEFGFCVIILGILARFFYLIGKLDVHADSRLVYAISMASISVLLSVVLFPPMKYSFCCFPLDVALFVCWIVVFALLEDLTGTQTCTSGWFEDYWAVHWSGGNTTIVSRSACSRWKVVLAFSFMVAFAWLLSAFLGLYACSTYHGLDVKFTRMVRRLAWWKKPKQPNLEKAAPDPYNDQQRLAKVGPQISEV</sequence>
<keyword evidence="2" id="KW-1133">Transmembrane helix</keyword>
<evidence type="ECO:0000313" key="3">
    <source>
        <dbReference type="EMBL" id="KAK4458245.1"/>
    </source>
</evidence>
<evidence type="ECO:0000256" key="2">
    <source>
        <dbReference type="SAM" id="Phobius"/>
    </source>
</evidence>
<evidence type="ECO:0000313" key="4">
    <source>
        <dbReference type="Proteomes" id="UP001321749"/>
    </source>
</evidence>
<evidence type="ECO:0008006" key="5">
    <source>
        <dbReference type="Google" id="ProtNLM"/>
    </source>
</evidence>
<dbReference type="PANTHER" id="PTHR39608">
    <property type="entry name" value="INTEGRAL MEMBRANE PROTEIN (AFU_ORTHOLOGUE AFUA_5G08640)"/>
    <property type="match status" value="1"/>
</dbReference>
<feature type="transmembrane region" description="Helical" evidence="2">
    <location>
        <begin position="12"/>
        <end position="33"/>
    </location>
</feature>
<keyword evidence="4" id="KW-1185">Reference proteome</keyword>
<dbReference type="EMBL" id="MU865077">
    <property type="protein sequence ID" value="KAK4458245.1"/>
    <property type="molecule type" value="Genomic_DNA"/>
</dbReference>
<accession>A0AAV9HC86</accession>
<name>A0AAV9HC86_9PEZI</name>
<keyword evidence="2" id="KW-0812">Transmembrane</keyword>
<keyword evidence="2" id="KW-0472">Membrane</keyword>
<reference evidence="3" key="2">
    <citation type="submission" date="2023-06" db="EMBL/GenBank/DDBJ databases">
        <authorList>
            <consortium name="Lawrence Berkeley National Laboratory"/>
            <person name="Mondo S.J."/>
            <person name="Hensen N."/>
            <person name="Bonometti L."/>
            <person name="Westerberg I."/>
            <person name="Brannstrom I.O."/>
            <person name="Guillou S."/>
            <person name="Cros-Aarteil S."/>
            <person name="Calhoun S."/>
            <person name="Haridas S."/>
            <person name="Kuo A."/>
            <person name="Pangilinan J."/>
            <person name="Riley R."/>
            <person name="Labutti K."/>
            <person name="Andreopoulos B."/>
            <person name="Lipzen A."/>
            <person name="Chen C."/>
            <person name="Yanf M."/>
            <person name="Daum C."/>
            <person name="Ng V."/>
            <person name="Clum A."/>
            <person name="Steindorff A."/>
            <person name="Ohm R."/>
            <person name="Martin F."/>
            <person name="Silar P."/>
            <person name="Natvig D."/>
            <person name="Lalanne C."/>
            <person name="Gautier V."/>
            <person name="Ament-Velasquez S.L."/>
            <person name="Kruys A."/>
            <person name="Hutchinson M.I."/>
            <person name="Powell A.J."/>
            <person name="Barry K."/>
            <person name="Miller A.N."/>
            <person name="Grigoriev I.V."/>
            <person name="Debuchy R."/>
            <person name="Gladieux P."/>
            <person name="Thoren M.H."/>
            <person name="Johannesson H."/>
        </authorList>
    </citation>
    <scope>NUCLEOTIDE SEQUENCE</scope>
    <source>
        <strain evidence="3">PSN324</strain>
    </source>
</reference>
<feature type="region of interest" description="Disordered" evidence="1">
    <location>
        <begin position="179"/>
        <end position="205"/>
    </location>
</feature>
<dbReference type="Proteomes" id="UP001321749">
    <property type="component" value="Unassembled WGS sequence"/>
</dbReference>
<feature type="transmembrane region" description="Helical" evidence="2">
    <location>
        <begin position="130"/>
        <end position="159"/>
    </location>
</feature>
<gene>
    <name evidence="3" type="ORF">QBC42DRAFT_290768</name>
</gene>
<feature type="transmembrane region" description="Helical" evidence="2">
    <location>
        <begin position="70"/>
        <end position="90"/>
    </location>
</feature>
<organism evidence="3 4">
    <name type="scientific">Cladorrhinum samala</name>
    <dbReference type="NCBI Taxonomy" id="585594"/>
    <lineage>
        <taxon>Eukaryota</taxon>
        <taxon>Fungi</taxon>
        <taxon>Dikarya</taxon>
        <taxon>Ascomycota</taxon>
        <taxon>Pezizomycotina</taxon>
        <taxon>Sordariomycetes</taxon>
        <taxon>Sordariomycetidae</taxon>
        <taxon>Sordariales</taxon>
        <taxon>Podosporaceae</taxon>
        <taxon>Cladorrhinum</taxon>
    </lineage>
</organism>
<comment type="caution">
    <text evidence="3">The sequence shown here is derived from an EMBL/GenBank/DDBJ whole genome shotgun (WGS) entry which is preliminary data.</text>
</comment>
<proteinExistence type="predicted"/>
<reference evidence="3" key="1">
    <citation type="journal article" date="2023" name="Mol. Phylogenet. Evol.">
        <title>Genome-scale phylogeny and comparative genomics of the fungal order Sordariales.</title>
        <authorList>
            <person name="Hensen N."/>
            <person name="Bonometti L."/>
            <person name="Westerberg I."/>
            <person name="Brannstrom I.O."/>
            <person name="Guillou S."/>
            <person name="Cros-Aarteil S."/>
            <person name="Calhoun S."/>
            <person name="Haridas S."/>
            <person name="Kuo A."/>
            <person name="Mondo S."/>
            <person name="Pangilinan J."/>
            <person name="Riley R."/>
            <person name="LaButti K."/>
            <person name="Andreopoulos B."/>
            <person name="Lipzen A."/>
            <person name="Chen C."/>
            <person name="Yan M."/>
            <person name="Daum C."/>
            <person name="Ng V."/>
            <person name="Clum A."/>
            <person name="Steindorff A."/>
            <person name="Ohm R.A."/>
            <person name="Martin F."/>
            <person name="Silar P."/>
            <person name="Natvig D.O."/>
            <person name="Lalanne C."/>
            <person name="Gautier V."/>
            <person name="Ament-Velasquez S.L."/>
            <person name="Kruys A."/>
            <person name="Hutchinson M.I."/>
            <person name="Powell A.J."/>
            <person name="Barry K."/>
            <person name="Miller A.N."/>
            <person name="Grigoriev I.V."/>
            <person name="Debuchy R."/>
            <person name="Gladieux P."/>
            <person name="Hiltunen Thoren M."/>
            <person name="Johannesson H."/>
        </authorList>
    </citation>
    <scope>NUCLEOTIDE SEQUENCE</scope>
    <source>
        <strain evidence="3">PSN324</strain>
    </source>
</reference>
<evidence type="ECO:0000256" key="1">
    <source>
        <dbReference type="SAM" id="MobiDB-lite"/>
    </source>
</evidence>
<dbReference type="PANTHER" id="PTHR39608:SF1">
    <property type="entry name" value="INTEGRAL MEMBRANE PROTEIN (AFU_ORTHOLOGUE AFUA_5G08640)"/>
    <property type="match status" value="1"/>
</dbReference>
<dbReference type="AlphaFoldDB" id="A0AAV9HC86"/>
<protein>
    <recommendedName>
        <fullName evidence="5">MARVEL domain-containing protein</fullName>
    </recommendedName>
</protein>
<feature type="transmembrane region" description="Helical" evidence="2">
    <location>
        <begin position="45"/>
        <end position="63"/>
    </location>
</feature>